<protein>
    <submittedName>
        <fullName evidence="1">Uncharacterized protein</fullName>
    </submittedName>
</protein>
<dbReference type="OMA" id="KELWKVE"/>
<dbReference type="KEGG" id="crq:GCK72_006021"/>
<dbReference type="Proteomes" id="UP000008281">
    <property type="component" value="Unassembled WGS sequence"/>
</dbReference>
<sequence>MSDVSIPDENIDYDSSFEVVDENTIEKIESLDETKSESFQFMSATGDATKEANIDSNEDSTPITTAIIGKWKPISSENLEDYFKVSNLSEICELAWEHGIVCYEMKDGDLHAHTQLYNKKLNATVLEVGQKNQNKNGTMDCHVENNSLNSIYFSEEKELWKVERFIESGQLVIINKREQLQWCKRTYERVE</sequence>
<dbReference type="OrthoDB" id="5794314at2759"/>
<evidence type="ECO:0000313" key="2">
    <source>
        <dbReference type="Proteomes" id="UP000008281"/>
    </source>
</evidence>
<dbReference type="AlphaFoldDB" id="E3M4L5"/>
<dbReference type="Gene3D" id="2.40.128.20">
    <property type="match status" value="1"/>
</dbReference>
<dbReference type="eggNOG" id="ENOG502THV3">
    <property type="taxonomic scope" value="Eukaryota"/>
</dbReference>
<dbReference type="SUPFAM" id="SSF50814">
    <property type="entry name" value="Lipocalins"/>
    <property type="match status" value="1"/>
</dbReference>
<dbReference type="FunCoup" id="E3M4L5">
    <property type="interactions" value="1549"/>
</dbReference>
<dbReference type="CTD" id="9820850"/>
<accession>E3M4L5</accession>
<proteinExistence type="predicted"/>
<dbReference type="EMBL" id="DS268424">
    <property type="protein sequence ID" value="EFO91443.1"/>
    <property type="molecule type" value="Genomic_DNA"/>
</dbReference>
<dbReference type="RefSeq" id="XP_003108934.2">
    <property type="nucleotide sequence ID" value="XM_003108886.2"/>
</dbReference>
<reference evidence="1" key="1">
    <citation type="submission" date="2007-07" db="EMBL/GenBank/DDBJ databases">
        <title>PCAP assembly of the Caenorhabditis remanei genome.</title>
        <authorList>
            <consortium name="The Caenorhabditis remanei Sequencing Consortium"/>
            <person name="Wilson R.K."/>
        </authorList>
    </citation>
    <scope>NUCLEOTIDE SEQUENCE [LARGE SCALE GENOMIC DNA]</scope>
    <source>
        <strain evidence="1">PB4641</strain>
    </source>
</reference>
<name>E3M4L5_CAERE</name>
<dbReference type="GeneID" id="9820850"/>
<organism evidence="2">
    <name type="scientific">Caenorhabditis remanei</name>
    <name type="common">Caenorhabditis vulgaris</name>
    <dbReference type="NCBI Taxonomy" id="31234"/>
    <lineage>
        <taxon>Eukaryota</taxon>
        <taxon>Metazoa</taxon>
        <taxon>Ecdysozoa</taxon>
        <taxon>Nematoda</taxon>
        <taxon>Chromadorea</taxon>
        <taxon>Rhabditida</taxon>
        <taxon>Rhabditina</taxon>
        <taxon>Rhabditomorpha</taxon>
        <taxon>Rhabditoidea</taxon>
        <taxon>Rhabditidae</taxon>
        <taxon>Peloderinae</taxon>
        <taxon>Caenorhabditis</taxon>
    </lineage>
</organism>
<gene>
    <name evidence="1" type="ORF">CRE_11771</name>
</gene>
<keyword evidence="2" id="KW-1185">Reference proteome</keyword>
<dbReference type="HOGENOM" id="CLU_1476431_0_0_1"/>
<dbReference type="STRING" id="31234.E3M4L5"/>
<dbReference type="InterPro" id="IPR012674">
    <property type="entry name" value="Calycin"/>
</dbReference>
<evidence type="ECO:0000313" key="1">
    <source>
        <dbReference type="EMBL" id="EFO91443.1"/>
    </source>
</evidence>